<dbReference type="RefSeq" id="WP_068772740.1">
    <property type="nucleotide sequence ID" value="NZ_CP109796.1"/>
</dbReference>
<accession>A0A178IDY5</accession>
<evidence type="ECO:0000313" key="5">
    <source>
        <dbReference type="Proteomes" id="UP000078486"/>
    </source>
</evidence>
<feature type="domain" description="Ketoreductase" evidence="3">
    <location>
        <begin position="8"/>
        <end position="223"/>
    </location>
</feature>
<evidence type="ECO:0000259" key="3">
    <source>
        <dbReference type="SMART" id="SM00822"/>
    </source>
</evidence>
<dbReference type="PANTHER" id="PTHR48107">
    <property type="entry name" value="NADPH-DEPENDENT ALDEHYDE REDUCTASE-LIKE PROTEIN, CHLOROPLASTIC-RELATED"/>
    <property type="match status" value="1"/>
</dbReference>
<dbReference type="NCBIfam" id="NF005559">
    <property type="entry name" value="PRK07231.1"/>
    <property type="match status" value="1"/>
</dbReference>
<protein>
    <submittedName>
        <fullName evidence="4">Oxidoreductase</fullName>
    </submittedName>
</protein>
<dbReference type="AlphaFoldDB" id="A0A178IDY5"/>
<proteinExistence type="inferred from homology"/>
<reference evidence="4 5" key="1">
    <citation type="submission" date="2016-01" db="EMBL/GenBank/DDBJ databases">
        <title>High potential of lignocellulose degradation of a new Verrucomicrobia species.</title>
        <authorList>
            <person name="Wang Y."/>
            <person name="Shi Y."/>
            <person name="Qiu Z."/>
            <person name="Liu S."/>
            <person name="Yang H."/>
        </authorList>
    </citation>
    <scope>NUCLEOTIDE SEQUENCE [LARGE SCALE GENOMIC DNA]</scope>
    <source>
        <strain evidence="4 5">TSB47</strain>
    </source>
</reference>
<dbReference type="InterPro" id="IPR002347">
    <property type="entry name" value="SDR_fam"/>
</dbReference>
<dbReference type="PRINTS" id="PR00080">
    <property type="entry name" value="SDRFAMILY"/>
</dbReference>
<dbReference type="FunFam" id="3.40.50.720:FF:000084">
    <property type="entry name" value="Short-chain dehydrogenase reductase"/>
    <property type="match status" value="1"/>
</dbReference>
<gene>
    <name evidence="4" type="ORF">AW736_23465</name>
</gene>
<dbReference type="SUPFAM" id="SSF51735">
    <property type="entry name" value="NAD(P)-binding Rossmann-fold domains"/>
    <property type="match status" value="1"/>
</dbReference>
<dbReference type="Gene3D" id="3.40.50.720">
    <property type="entry name" value="NAD(P)-binding Rossmann-like Domain"/>
    <property type="match status" value="1"/>
</dbReference>
<comment type="similarity">
    <text evidence="1">Belongs to the short-chain dehydrogenases/reductases (SDR) family.</text>
</comment>
<comment type="caution">
    <text evidence="4">The sequence shown here is derived from an EMBL/GenBank/DDBJ whole genome shotgun (WGS) entry which is preliminary data.</text>
</comment>
<dbReference type="InterPro" id="IPR036291">
    <property type="entry name" value="NAD(P)-bd_dom_sf"/>
</dbReference>
<evidence type="ECO:0000256" key="1">
    <source>
        <dbReference type="ARBA" id="ARBA00006484"/>
    </source>
</evidence>
<dbReference type="OrthoDB" id="9803333at2"/>
<dbReference type="SMART" id="SM00822">
    <property type="entry name" value="PKS_KR"/>
    <property type="match status" value="1"/>
</dbReference>
<name>A0A178IDY5_9BACT</name>
<dbReference type="STRING" id="1184151.AW736_23465"/>
<dbReference type="Proteomes" id="UP000078486">
    <property type="component" value="Unassembled WGS sequence"/>
</dbReference>
<dbReference type="PANTHER" id="PTHR48107:SF7">
    <property type="entry name" value="RE15974P"/>
    <property type="match status" value="1"/>
</dbReference>
<sequence length="252" mass="26038">MNKELENKVALVTGGARDIGRSVSLKLAALGASVVVNYNSNSANADATVKAVADAGGKAVAVQADVSKPADIERLVQTALKTFGGKIDILVNVAGGLVARRPLAEIDEAFFDQVMGVNFKSTVLVTRAVVPHMPDGGVIVNFSSQAARDGGGPGASIYAASKAAVANFTRSLVKELGPRRIRANAVAPGMISTAFHDTFTKPEVRARVAGMTPLGREGSPDEVAELTAFLASPRSSFINGESVEINGGIFFA</sequence>
<dbReference type="EMBL" id="LRRQ01000174">
    <property type="protein sequence ID" value="OAM87367.1"/>
    <property type="molecule type" value="Genomic_DNA"/>
</dbReference>
<dbReference type="GO" id="GO:0016614">
    <property type="term" value="F:oxidoreductase activity, acting on CH-OH group of donors"/>
    <property type="evidence" value="ECO:0007669"/>
    <property type="project" value="UniProtKB-ARBA"/>
</dbReference>
<dbReference type="Pfam" id="PF13561">
    <property type="entry name" value="adh_short_C2"/>
    <property type="match status" value="1"/>
</dbReference>
<keyword evidence="2" id="KW-0560">Oxidoreductase</keyword>
<dbReference type="InterPro" id="IPR057326">
    <property type="entry name" value="KR_dom"/>
</dbReference>
<evidence type="ECO:0000313" key="4">
    <source>
        <dbReference type="EMBL" id="OAM87367.1"/>
    </source>
</evidence>
<organism evidence="4 5">
    <name type="scientific">Termitidicoccus mucosus</name>
    <dbReference type="NCBI Taxonomy" id="1184151"/>
    <lineage>
        <taxon>Bacteria</taxon>
        <taxon>Pseudomonadati</taxon>
        <taxon>Verrucomicrobiota</taxon>
        <taxon>Opitutia</taxon>
        <taxon>Opitutales</taxon>
        <taxon>Opitutaceae</taxon>
        <taxon>Termitidicoccus</taxon>
    </lineage>
</organism>
<keyword evidence="5" id="KW-1185">Reference proteome</keyword>
<evidence type="ECO:0000256" key="2">
    <source>
        <dbReference type="ARBA" id="ARBA00023002"/>
    </source>
</evidence>
<dbReference type="PRINTS" id="PR00081">
    <property type="entry name" value="GDHRDH"/>
</dbReference>